<organism evidence="2 3">
    <name type="scientific">Roridomyces roridus</name>
    <dbReference type="NCBI Taxonomy" id="1738132"/>
    <lineage>
        <taxon>Eukaryota</taxon>
        <taxon>Fungi</taxon>
        <taxon>Dikarya</taxon>
        <taxon>Basidiomycota</taxon>
        <taxon>Agaricomycotina</taxon>
        <taxon>Agaricomycetes</taxon>
        <taxon>Agaricomycetidae</taxon>
        <taxon>Agaricales</taxon>
        <taxon>Marasmiineae</taxon>
        <taxon>Mycenaceae</taxon>
        <taxon>Roridomyces</taxon>
    </lineage>
</organism>
<sequence length="121" mass="12851">MQFKALSLIAALFTVVMAQVVDPEPCLVIRQGNVCPDGYAVCGPLSVSQTRARVGSARRCKSSENVEIIRIIISTTNGDFEPNGGGSSHPGDAYHTFGTILSRGRSAAIKFANLVRQLSGK</sequence>
<dbReference type="AlphaFoldDB" id="A0AAD7BIS3"/>
<gene>
    <name evidence="2" type="ORF">FB45DRAFT_870318</name>
</gene>
<feature type="chain" id="PRO_5042003214" evidence="1">
    <location>
        <begin position="19"/>
        <end position="121"/>
    </location>
</feature>
<protein>
    <submittedName>
        <fullName evidence="2">Uncharacterized protein</fullName>
    </submittedName>
</protein>
<evidence type="ECO:0000256" key="1">
    <source>
        <dbReference type="SAM" id="SignalP"/>
    </source>
</evidence>
<dbReference type="Proteomes" id="UP001221142">
    <property type="component" value="Unassembled WGS sequence"/>
</dbReference>
<keyword evidence="1" id="KW-0732">Signal</keyword>
<proteinExistence type="predicted"/>
<keyword evidence="3" id="KW-1185">Reference proteome</keyword>
<dbReference type="EMBL" id="JARKIF010000015">
    <property type="protein sequence ID" value="KAJ7622083.1"/>
    <property type="molecule type" value="Genomic_DNA"/>
</dbReference>
<comment type="caution">
    <text evidence="2">The sequence shown here is derived from an EMBL/GenBank/DDBJ whole genome shotgun (WGS) entry which is preliminary data.</text>
</comment>
<evidence type="ECO:0000313" key="3">
    <source>
        <dbReference type="Proteomes" id="UP001221142"/>
    </source>
</evidence>
<name>A0AAD7BIS3_9AGAR</name>
<evidence type="ECO:0000313" key="2">
    <source>
        <dbReference type="EMBL" id="KAJ7622083.1"/>
    </source>
</evidence>
<reference evidence="2" key="1">
    <citation type="submission" date="2023-03" db="EMBL/GenBank/DDBJ databases">
        <title>Massive genome expansion in bonnet fungi (Mycena s.s.) driven by repeated elements and novel gene families across ecological guilds.</title>
        <authorList>
            <consortium name="Lawrence Berkeley National Laboratory"/>
            <person name="Harder C.B."/>
            <person name="Miyauchi S."/>
            <person name="Viragh M."/>
            <person name="Kuo A."/>
            <person name="Thoen E."/>
            <person name="Andreopoulos B."/>
            <person name="Lu D."/>
            <person name="Skrede I."/>
            <person name="Drula E."/>
            <person name="Henrissat B."/>
            <person name="Morin E."/>
            <person name="Kohler A."/>
            <person name="Barry K."/>
            <person name="LaButti K."/>
            <person name="Morin E."/>
            <person name="Salamov A."/>
            <person name="Lipzen A."/>
            <person name="Mereny Z."/>
            <person name="Hegedus B."/>
            <person name="Baldrian P."/>
            <person name="Stursova M."/>
            <person name="Weitz H."/>
            <person name="Taylor A."/>
            <person name="Grigoriev I.V."/>
            <person name="Nagy L.G."/>
            <person name="Martin F."/>
            <person name="Kauserud H."/>
        </authorList>
    </citation>
    <scope>NUCLEOTIDE SEQUENCE</scope>
    <source>
        <strain evidence="2">9284</strain>
    </source>
</reference>
<accession>A0AAD7BIS3</accession>
<feature type="signal peptide" evidence="1">
    <location>
        <begin position="1"/>
        <end position="18"/>
    </location>
</feature>